<organism evidence="2 3">
    <name type="scientific">Gigaspora margarita</name>
    <dbReference type="NCBI Taxonomy" id="4874"/>
    <lineage>
        <taxon>Eukaryota</taxon>
        <taxon>Fungi</taxon>
        <taxon>Fungi incertae sedis</taxon>
        <taxon>Mucoromycota</taxon>
        <taxon>Glomeromycotina</taxon>
        <taxon>Glomeromycetes</taxon>
        <taxon>Diversisporales</taxon>
        <taxon>Gigasporaceae</taxon>
        <taxon>Gigaspora</taxon>
    </lineage>
</organism>
<name>A0ABN7W0D5_GIGMA</name>
<dbReference type="Proteomes" id="UP000789901">
    <property type="component" value="Unassembled WGS sequence"/>
</dbReference>
<keyword evidence="3" id="KW-1185">Reference proteome</keyword>
<sequence>CPICEIKHEKDQLYGFLRNNGCFVLKCYWQKNYKPDYKGLEFGEATKFSAKPKQGIVERIGDAIFNLCSLIELSEMAINKTTTLIRSLPGTWKTTALREIIMALKDKVYDISSLPCYIWISYRKSLKDLSINEWDIIIVQVESLFRVEFTARPFVAIFNEANAIMRQMSSGTNAQESENAIRDVLRSARHVLAMDAFANKSTLVFLKAYRGEDIHIVDNGYQSRIGETVEFIYDLNSGAEAMRIGYNLLRQGKRVAFVSTRAVMARALVEKASKLSKPDNSPIRAPYTNIVEAGISFEVTGHFDIVIAITNIATPVHVEALVQMLYRIRNCPCHIVSLFYQKNSNELFRSPGRENIRPELASTRPINLLTAIKGHREWNNNTISYKIDESLAVTTFIEVEHQKRLSARYFIEKLCSLIAIRNKVRIKALVIKETDFDAVATSQNFASEEAKNLKFDQERSIPDTMALKHFYMQNIYGKDIDNEIWDNFCNKKFVKYFSLPESWKHFLRLSHFRKQSYDEESAMKGHYKAEYNSEKSVVKDLYKSYSANYWKVIRELFQILGFTGIDDKRILSSNIVSETFTQSCEKFIVALDQSLLLFGFKSHAKVTSNLNLAIRAINAIAGNWYGYTVKINRKKIGPKEKQVWERLYQINQQPYDGLGFGDKGAPELSSYRPKTDNDIQELFDSIG</sequence>
<dbReference type="InterPro" id="IPR003450">
    <property type="entry name" value="Replication_origin-bd"/>
</dbReference>
<comment type="caution">
    <text evidence="2">The sequence shown here is derived from an EMBL/GenBank/DDBJ whole genome shotgun (WGS) entry which is preliminary data.</text>
</comment>
<reference evidence="2 3" key="1">
    <citation type="submission" date="2021-06" db="EMBL/GenBank/DDBJ databases">
        <authorList>
            <person name="Kallberg Y."/>
            <person name="Tangrot J."/>
            <person name="Rosling A."/>
        </authorList>
    </citation>
    <scope>NUCLEOTIDE SEQUENCE [LARGE SCALE GENOMIC DNA]</scope>
    <source>
        <strain evidence="2 3">120-4 pot B 10/14</strain>
    </source>
</reference>
<evidence type="ECO:0000313" key="2">
    <source>
        <dbReference type="EMBL" id="CAG8809699.1"/>
    </source>
</evidence>
<dbReference type="Pfam" id="PF02399">
    <property type="entry name" value="Herpes_ori_bp"/>
    <property type="match status" value="1"/>
</dbReference>
<evidence type="ECO:0000313" key="3">
    <source>
        <dbReference type="Proteomes" id="UP000789901"/>
    </source>
</evidence>
<dbReference type="EMBL" id="CAJVQB010026990">
    <property type="protein sequence ID" value="CAG8809699.1"/>
    <property type="molecule type" value="Genomic_DNA"/>
</dbReference>
<gene>
    <name evidence="2" type="ORF">GMARGA_LOCUS24946</name>
</gene>
<feature type="non-terminal residue" evidence="2">
    <location>
        <position position="1"/>
    </location>
</feature>
<evidence type="ECO:0000259" key="1">
    <source>
        <dbReference type="Pfam" id="PF02399"/>
    </source>
</evidence>
<accession>A0ABN7W0D5</accession>
<feature type="domain" description="Replication origin-binding protein" evidence="1">
    <location>
        <begin position="131"/>
        <end position="224"/>
    </location>
</feature>
<protein>
    <submittedName>
        <fullName evidence="2">2954_t:CDS:1</fullName>
    </submittedName>
</protein>
<proteinExistence type="predicted"/>